<feature type="region of interest" description="Disordered" evidence="1">
    <location>
        <begin position="1"/>
        <end position="29"/>
    </location>
</feature>
<sequence length="79" mass="8839">MKPSEEHDLKRSRLHARGVDLSPGNWSNPHATRLAKRLHKYGAELLTFVELEGGPSSSNHAERDVRPATDAEGELREPE</sequence>
<dbReference type="Proteomes" id="UP000676565">
    <property type="component" value="Unassembled WGS sequence"/>
</dbReference>
<keyword evidence="3" id="KW-1185">Reference proteome</keyword>
<comment type="caution">
    <text evidence="2">The sequence shown here is derived from an EMBL/GenBank/DDBJ whole genome shotgun (WGS) entry which is preliminary data.</text>
</comment>
<evidence type="ECO:0000313" key="2">
    <source>
        <dbReference type="EMBL" id="MBP3956011.1"/>
    </source>
</evidence>
<dbReference type="EMBL" id="JAGKQQ010000001">
    <property type="protein sequence ID" value="MBP3956011.1"/>
    <property type="molecule type" value="Genomic_DNA"/>
</dbReference>
<dbReference type="RefSeq" id="WP_210654052.1">
    <property type="nucleotide sequence ID" value="NZ_JAGKQQ010000001.1"/>
</dbReference>
<feature type="region of interest" description="Disordered" evidence="1">
    <location>
        <begin position="52"/>
        <end position="79"/>
    </location>
</feature>
<evidence type="ECO:0000313" key="3">
    <source>
        <dbReference type="Proteomes" id="UP000676565"/>
    </source>
</evidence>
<feature type="compositionally biased region" description="Basic and acidic residues" evidence="1">
    <location>
        <begin position="1"/>
        <end position="11"/>
    </location>
</feature>
<name>A0ABS5BQN5_9BACT</name>
<proteinExistence type="predicted"/>
<feature type="compositionally biased region" description="Basic and acidic residues" evidence="1">
    <location>
        <begin position="60"/>
        <end position="79"/>
    </location>
</feature>
<reference evidence="2 3" key="1">
    <citation type="submission" date="2021-04" db="EMBL/GenBank/DDBJ databases">
        <authorList>
            <person name="Ivanova A."/>
        </authorList>
    </citation>
    <scope>NUCLEOTIDE SEQUENCE [LARGE SCALE GENOMIC DNA]</scope>
    <source>
        <strain evidence="2 3">G18</strain>
    </source>
</reference>
<gene>
    <name evidence="2" type="ORF">J8F10_12015</name>
</gene>
<accession>A0ABS5BQN5</accession>
<protein>
    <submittedName>
        <fullName evidence="2">Uncharacterized protein</fullName>
    </submittedName>
</protein>
<evidence type="ECO:0000256" key="1">
    <source>
        <dbReference type="SAM" id="MobiDB-lite"/>
    </source>
</evidence>
<organism evidence="2 3">
    <name type="scientific">Gemmata palustris</name>
    <dbReference type="NCBI Taxonomy" id="2822762"/>
    <lineage>
        <taxon>Bacteria</taxon>
        <taxon>Pseudomonadati</taxon>
        <taxon>Planctomycetota</taxon>
        <taxon>Planctomycetia</taxon>
        <taxon>Gemmatales</taxon>
        <taxon>Gemmataceae</taxon>
        <taxon>Gemmata</taxon>
    </lineage>
</organism>